<proteinExistence type="predicted"/>
<protein>
    <recommendedName>
        <fullName evidence="4">Proline-rich protein PRCC</fullName>
    </recommendedName>
</protein>
<dbReference type="PANTHER" id="PTHR13621:SF2">
    <property type="entry name" value="PROLINE-RICH PROTEIN PRCC"/>
    <property type="match status" value="1"/>
</dbReference>
<dbReference type="Pfam" id="PF10253">
    <property type="entry name" value="PRCC"/>
    <property type="match status" value="1"/>
</dbReference>
<feature type="region of interest" description="Disordered" evidence="1">
    <location>
        <begin position="1"/>
        <end position="22"/>
    </location>
</feature>
<feature type="region of interest" description="Disordered" evidence="1">
    <location>
        <begin position="112"/>
        <end position="178"/>
    </location>
</feature>
<evidence type="ECO:0000313" key="3">
    <source>
        <dbReference type="Proteomes" id="UP000789390"/>
    </source>
</evidence>
<dbReference type="Proteomes" id="UP000789390">
    <property type="component" value="Unassembled WGS sequence"/>
</dbReference>
<dbReference type="InterPro" id="IPR018800">
    <property type="entry name" value="PRCC"/>
</dbReference>
<feature type="compositionally biased region" description="Acidic residues" evidence="1">
    <location>
        <begin position="11"/>
        <end position="20"/>
    </location>
</feature>
<reference evidence="2" key="1">
    <citation type="submission" date="2021-11" db="EMBL/GenBank/DDBJ databases">
        <authorList>
            <person name="Schell T."/>
        </authorList>
    </citation>
    <scope>NUCLEOTIDE SEQUENCE</scope>
    <source>
        <strain evidence="2">M5</strain>
    </source>
</reference>
<sequence length="338" mass="37680">MALNLVAYEQSDSDSDEEMDQSPAIVFSKSNNKHENIREDLGDIPKPSEKELKLAELASREKANLKKSELLGNVSQRKNGKIVIGIPLLADLEDDTETKKVKKMDKAIGVGQSKLFSKLPPPKNSHHEPPSEVKPVAKSLMKKSIPLIPQSVARQQSSKKDSDDEDVSDSFFTMDEPALKVQTEPMDIGPVFQTESSTVQHSEPFYSYLPTNQQYNMAGLSDTVSTYQTEDAGLELDHVALQALQGSSGVKRKLPDDAQIIEIQGERLTYDPNMSYLKAISEEKSASRGPDIAYNKLQKKKHQITYLAAQAKAREVDLKNQWAQNKSTKRQTQAKYGF</sequence>
<dbReference type="OrthoDB" id="24893at2759"/>
<dbReference type="AlphaFoldDB" id="A0A8J2S343"/>
<dbReference type="EMBL" id="CAKKLH010000319">
    <property type="protein sequence ID" value="CAH0111966.1"/>
    <property type="molecule type" value="Genomic_DNA"/>
</dbReference>
<accession>A0A8J2S343</accession>
<name>A0A8J2S343_9CRUS</name>
<keyword evidence="3" id="KW-1185">Reference proteome</keyword>
<dbReference type="PANTHER" id="PTHR13621">
    <property type="entry name" value="PROLINE-RICH PROTEIN PRCC"/>
    <property type="match status" value="1"/>
</dbReference>
<dbReference type="GO" id="GO:0005634">
    <property type="term" value="C:nucleus"/>
    <property type="evidence" value="ECO:0007669"/>
    <property type="project" value="TreeGrafter"/>
</dbReference>
<evidence type="ECO:0008006" key="4">
    <source>
        <dbReference type="Google" id="ProtNLM"/>
    </source>
</evidence>
<organism evidence="2 3">
    <name type="scientific">Daphnia galeata</name>
    <dbReference type="NCBI Taxonomy" id="27404"/>
    <lineage>
        <taxon>Eukaryota</taxon>
        <taxon>Metazoa</taxon>
        <taxon>Ecdysozoa</taxon>
        <taxon>Arthropoda</taxon>
        <taxon>Crustacea</taxon>
        <taxon>Branchiopoda</taxon>
        <taxon>Diplostraca</taxon>
        <taxon>Cladocera</taxon>
        <taxon>Anomopoda</taxon>
        <taxon>Daphniidae</taxon>
        <taxon>Daphnia</taxon>
    </lineage>
</organism>
<evidence type="ECO:0000256" key="1">
    <source>
        <dbReference type="SAM" id="MobiDB-lite"/>
    </source>
</evidence>
<evidence type="ECO:0000313" key="2">
    <source>
        <dbReference type="EMBL" id="CAH0111966.1"/>
    </source>
</evidence>
<comment type="caution">
    <text evidence="2">The sequence shown here is derived from an EMBL/GenBank/DDBJ whole genome shotgun (WGS) entry which is preliminary data.</text>
</comment>
<gene>
    <name evidence="2" type="ORF">DGAL_LOCUS15624</name>
</gene>